<dbReference type="Pfam" id="PF00058">
    <property type="entry name" value="Ldl_recept_b"/>
    <property type="match status" value="3"/>
</dbReference>
<dbReference type="PROSITE" id="PS01187">
    <property type="entry name" value="EGF_CA"/>
    <property type="match status" value="1"/>
</dbReference>
<dbReference type="Pfam" id="PF07474">
    <property type="entry name" value="G2F"/>
    <property type="match status" value="1"/>
</dbReference>
<dbReference type="Gene3D" id="2.10.25.10">
    <property type="entry name" value="Laminin"/>
    <property type="match status" value="11"/>
</dbReference>
<evidence type="ECO:0000256" key="8">
    <source>
        <dbReference type="ARBA" id="ARBA00022869"/>
    </source>
</evidence>
<dbReference type="InterPro" id="IPR001881">
    <property type="entry name" value="EGF-like_Ca-bd_dom"/>
</dbReference>
<dbReference type="Proteomes" id="UP001283361">
    <property type="component" value="Unassembled WGS sequence"/>
</dbReference>
<keyword evidence="3" id="KW-0272">Extracellular matrix</keyword>
<dbReference type="Pfam" id="PF06119">
    <property type="entry name" value="NIDO"/>
    <property type="match status" value="1"/>
</dbReference>
<evidence type="ECO:0000256" key="6">
    <source>
        <dbReference type="ARBA" id="ARBA00022737"/>
    </source>
</evidence>
<comment type="caution">
    <text evidence="18">The sequence shown here is derived from an EMBL/GenBank/DDBJ whole genome shotgun (WGS) entry which is preliminary data.</text>
</comment>
<protein>
    <recommendedName>
        <fullName evidence="20">Nidogen</fullName>
    </recommendedName>
</protein>
<feature type="signal peptide" evidence="14">
    <location>
        <begin position="1"/>
        <end position="29"/>
    </location>
</feature>
<dbReference type="Gene3D" id="2.120.10.30">
    <property type="entry name" value="TolB, C-terminal domain"/>
    <property type="match status" value="1"/>
</dbReference>
<dbReference type="InterPro" id="IPR050778">
    <property type="entry name" value="Cueball_EGF_LRP_Nidogen"/>
</dbReference>
<dbReference type="SMART" id="SM00135">
    <property type="entry name" value="LY"/>
    <property type="match status" value="5"/>
</dbReference>
<dbReference type="GO" id="GO:0005509">
    <property type="term" value="F:calcium ion binding"/>
    <property type="evidence" value="ECO:0007669"/>
    <property type="project" value="InterPro"/>
</dbReference>
<evidence type="ECO:0000313" key="18">
    <source>
        <dbReference type="EMBL" id="KAK3773540.1"/>
    </source>
</evidence>
<evidence type="ECO:0000256" key="10">
    <source>
        <dbReference type="ARBA" id="ARBA00023157"/>
    </source>
</evidence>
<gene>
    <name evidence="18" type="ORF">RRG08_022252</name>
</gene>
<evidence type="ECO:0000259" key="17">
    <source>
        <dbReference type="PROSITE" id="PS51220"/>
    </source>
</evidence>
<feature type="repeat" description="LDL-receptor class B" evidence="13">
    <location>
        <begin position="1104"/>
        <end position="1146"/>
    </location>
</feature>
<dbReference type="InterPro" id="IPR000152">
    <property type="entry name" value="EGF-type_Asp/Asn_hydroxyl_site"/>
</dbReference>
<keyword evidence="2" id="KW-0964">Secreted</keyword>
<dbReference type="Gene3D" id="2.40.155.10">
    <property type="entry name" value="Green fluorescent protein"/>
    <property type="match status" value="1"/>
</dbReference>
<feature type="disulfide bond" evidence="12">
    <location>
        <begin position="890"/>
        <end position="900"/>
    </location>
</feature>
<evidence type="ECO:0000256" key="14">
    <source>
        <dbReference type="SAM" id="SignalP"/>
    </source>
</evidence>
<dbReference type="FunFam" id="2.120.10.30:FF:000241">
    <property type="entry name" value="Low-density lipoprotein receptor-related protein 6"/>
    <property type="match status" value="1"/>
</dbReference>
<dbReference type="PANTHER" id="PTHR46513:SF13">
    <property type="entry name" value="EGF-LIKE DOMAIN-CONTAINING PROTEIN"/>
    <property type="match status" value="1"/>
</dbReference>
<organism evidence="18 19">
    <name type="scientific">Elysia crispata</name>
    <name type="common">lettuce slug</name>
    <dbReference type="NCBI Taxonomy" id="231223"/>
    <lineage>
        <taxon>Eukaryota</taxon>
        <taxon>Metazoa</taxon>
        <taxon>Spiralia</taxon>
        <taxon>Lophotrochozoa</taxon>
        <taxon>Mollusca</taxon>
        <taxon>Gastropoda</taxon>
        <taxon>Heterobranchia</taxon>
        <taxon>Euthyneura</taxon>
        <taxon>Panpulmonata</taxon>
        <taxon>Sacoglossa</taxon>
        <taxon>Placobranchoidea</taxon>
        <taxon>Plakobranchidae</taxon>
        <taxon>Elysia</taxon>
    </lineage>
</organism>
<keyword evidence="10 12" id="KW-1015">Disulfide bond</keyword>
<proteinExistence type="predicted"/>
<dbReference type="SMART" id="SM00179">
    <property type="entry name" value="EGF_CA"/>
    <property type="match status" value="7"/>
</dbReference>
<dbReference type="PROSITE" id="PS01186">
    <property type="entry name" value="EGF_2"/>
    <property type="match status" value="10"/>
</dbReference>
<feature type="disulfide bond" evidence="12">
    <location>
        <begin position="722"/>
        <end position="739"/>
    </location>
</feature>
<keyword evidence="4 12" id="KW-0245">EGF-like domain</keyword>
<dbReference type="InterPro" id="IPR009017">
    <property type="entry name" value="GFP"/>
</dbReference>
<feature type="domain" description="EGF-like" evidence="15">
    <location>
        <begin position="970"/>
        <end position="1011"/>
    </location>
</feature>
<dbReference type="PROSITE" id="PS50993">
    <property type="entry name" value="NIDOGEN_G2"/>
    <property type="match status" value="1"/>
</dbReference>
<feature type="domain" description="EGF-like" evidence="15">
    <location>
        <begin position="886"/>
        <end position="924"/>
    </location>
</feature>
<dbReference type="CDD" id="cd00054">
    <property type="entry name" value="EGF_CA"/>
    <property type="match status" value="1"/>
</dbReference>
<dbReference type="FunFam" id="2.10.25.10:FF:000038">
    <property type="entry name" value="Fibrillin 2"/>
    <property type="match status" value="1"/>
</dbReference>
<dbReference type="GO" id="GO:0007160">
    <property type="term" value="P:cell-matrix adhesion"/>
    <property type="evidence" value="ECO:0007669"/>
    <property type="project" value="InterPro"/>
</dbReference>
<feature type="disulfide bond" evidence="12">
    <location>
        <begin position="845"/>
        <end position="855"/>
    </location>
</feature>
<dbReference type="SUPFAM" id="SSF63825">
    <property type="entry name" value="YWTD domain"/>
    <property type="match status" value="1"/>
</dbReference>
<feature type="domain" description="EGF-like" evidence="15">
    <location>
        <begin position="676"/>
        <end position="714"/>
    </location>
</feature>
<reference evidence="18" key="1">
    <citation type="journal article" date="2023" name="G3 (Bethesda)">
        <title>A reference genome for the long-term kleptoplast-retaining sea slug Elysia crispata morphotype clarki.</title>
        <authorList>
            <person name="Eastman K.E."/>
            <person name="Pendleton A.L."/>
            <person name="Shaikh M.A."/>
            <person name="Suttiyut T."/>
            <person name="Ogas R."/>
            <person name="Tomko P."/>
            <person name="Gavelis G."/>
            <person name="Widhalm J.R."/>
            <person name="Wisecaver J.H."/>
        </authorList>
    </citation>
    <scope>NUCLEOTIDE SEQUENCE</scope>
    <source>
        <strain evidence="18">ECLA1</strain>
    </source>
</reference>
<feature type="domain" description="EGF-like" evidence="15">
    <location>
        <begin position="715"/>
        <end position="753"/>
    </location>
</feature>
<feature type="domain" description="EGF-like" evidence="15">
    <location>
        <begin position="796"/>
        <end position="835"/>
    </location>
</feature>
<evidence type="ECO:0000256" key="5">
    <source>
        <dbReference type="ARBA" id="ARBA00022729"/>
    </source>
</evidence>
<dbReference type="SMART" id="SM00682">
    <property type="entry name" value="G2F"/>
    <property type="match status" value="1"/>
</dbReference>
<name>A0AAE0ZQ59_9GAST</name>
<dbReference type="EMBL" id="JAWDGP010003531">
    <property type="protein sequence ID" value="KAK3773540.1"/>
    <property type="molecule type" value="Genomic_DNA"/>
</dbReference>
<feature type="domain" description="EGF-like" evidence="15">
    <location>
        <begin position="841"/>
        <end position="879"/>
    </location>
</feature>
<dbReference type="InterPro" id="IPR000742">
    <property type="entry name" value="EGF"/>
</dbReference>
<dbReference type="InterPro" id="IPR006605">
    <property type="entry name" value="G2_nidogen/fibulin_G2F"/>
</dbReference>
<dbReference type="PROSITE" id="PS51120">
    <property type="entry name" value="LDLRB"/>
    <property type="match status" value="3"/>
</dbReference>
<dbReference type="SUPFAM" id="SSF54511">
    <property type="entry name" value="GFP-like"/>
    <property type="match status" value="1"/>
</dbReference>
<dbReference type="SMART" id="SM00181">
    <property type="entry name" value="EGF"/>
    <property type="match status" value="13"/>
</dbReference>
<dbReference type="InterPro" id="IPR009030">
    <property type="entry name" value="Growth_fac_rcpt_cys_sf"/>
</dbReference>
<dbReference type="PROSITE" id="PS00010">
    <property type="entry name" value="ASX_HYDROXYL"/>
    <property type="match status" value="1"/>
</dbReference>
<keyword evidence="11" id="KW-0325">Glycoprotein</keyword>
<evidence type="ECO:0000256" key="11">
    <source>
        <dbReference type="ARBA" id="ARBA00023180"/>
    </source>
</evidence>
<feature type="domain" description="Nidogen G2 beta-barrel" evidence="16">
    <location>
        <begin position="326"/>
        <end position="556"/>
    </location>
</feature>
<keyword evidence="9" id="KW-0130">Cell adhesion</keyword>
<dbReference type="GO" id="GO:0060070">
    <property type="term" value="P:canonical Wnt signaling pathway"/>
    <property type="evidence" value="ECO:0007669"/>
    <property type="project" value="TreeGrafter"/>
</dbReference>
<comment type="caution">
    <text evidence="12">Lacks conserved residue(s) required for the propagation of feature annotation.</text>
</comment>
<feature type="chain" id="PRO_5042043981" description="Nidogen" evidence="14">
    <location>
        <begin position="30"/>
        <end position="1319"/>
    </location>
</feature>
<feature type="domain" description="EGF-like" evidence="15">
    <location>
        <begin position="551"/>
        <end position="591"/>
    </location>
</feature>
<keyword evidence="5 14" id="KW-0732">Signal</keyword>
<dbReference type="InterPro" id="IPR000033">
    <property type="entry name" value="LDLR_classB_rpt"/>
</dbReference>
<evidence type="ECO:0000259" key="15">
    <source>
        <dbReference type="PROSITE" id="PS50026"/>
    </source>
</evidence>
<accession>A0AAE0ZQ59</accession>
<comment type="subcellular location">
    <subcellularLocation>
        <location evidence="1">Secreted</location>
        <location evidence="1">Extracellular space</location>
        <location evidence="1">Extracellular matrix</location>
        <location evidence="1">Basement membrane</location>
    </subcellularLocation>
</comment>
<evidence type="ECO:0000256" key="3">
    <source>
        <dbReference type="ARBA" id="ARBA00022530"/>
    </source>
</evidence>
<dbReference type="InterPro" id="IPR011042">
    <property type="entry name" value="6-blade_b-propeller_TolB-like"/>
</dbReference>
<keyword evidence="8" id="KW-0084">Basement membrane</keyword>
<dbReference type="PROSITE" id="PS50026">
    <property type="entry name" value="EGF_3"/>
    <property type="match status" value="9"/>
</dbReference>
<evidence type="ECO:0000313" key="19">
    <source>
        <dbReference type="Proteomes" id="UP001283361"/>
    </source>
</evidence>
<dbReference type="Pfam" id="PF12947">
    <property type="entry name" value="EGF_3"/>
    <property type="match status" value="4"/>
</dbReference>
<dbReference type="GO" id="GO:0042813">
    <property type="term" value="F:Wnt receptor activity"/>
    <property type="evidence" value="ECO:0007669"/>
    <property type="project" value="TreeGrafter"/>
</dbReference>
<evidence type="ECO:0000256" key="2">
    <source>
        <dbReference type="ARBA" id="ARBA00022525"/>
    </source>
</evidence>
<evidence type="ECO:0008006" key="20">
    <source>
        <dbReference type="Google" id="ProtNLM"/>
    </source>
</evidence>
<evidence type="ECO:0000256" key="4">
    <source>
        <dbReference type="ARBA" id="ARBA00022536"/>
    </source>
</evidence>
<feature type="repeat" description="LDL-receptor class B" evidence="13">
    <location>
        <begin position="1062"/>
        <end position="1103"/>
    </location>
</feature>
<dbReference type="GO" id="GO:0005886">
    <property type="term" value="C:plasma membrane"/>
    <property type="evidence" value="ECO:0007669"/>
    <property type="project" value="TreeGrafter"/>
</dbReference>
<dbReference type="SMART" id="SM00539">
    <property type="entry name" value="NIDO"/>
    <property type="match status" value="1"/>
</dbReference>
<dbReference type="PANTHER" id="PTHR46513">
    <property type="entry name" value="VITELLOGENIN RECEPTOR-LIKE PROTEIN-RELATED-RELATED"/>
    <property type="match status" value="1"/>
</dbReference>
<keyword evidence="7" id="KW-0106">Calcium</keyword>
<feature type="domain" description="EGF-like" evidence="15">
    <location>
        <begin position="926"/>
        <end position="967"/>
    </location>
</feature>
<feature type="domain" description="NIDO" evidence="17">
    <location>
        <begin position="108"/>
        <end position="257"/>
    </location>
</feature>
<evidence type="ECO:0000256" key="13">
    <source>
        <dbReference type="PROSITE-ProRule" id="PRU00461"/>
    </source>
</evidence>
<feature type="disulfide bond" evidence="12">
    <location>
        <begin position="683"/>
        <end position="700"/>
    </location>
</feature>
<dbReference type="PROSITE" id="PS51220">
    <property type="entry name" value="NIDO"/>
    <property type="match status" value="1"/>
</dbReference>
<dbReference type="InterPro" id="IPR018097">
    <property type="entry name" value="EGF_Ca-bd_CS"/>
</dbReference>
<dbReference type="InterPro" id="IPR024731">
    <property type="entry name" value="NELL2-like_EGF"/>
</dbReference>
<dbReference type="GO" id="GO:0017147">
    <property type="term" value="F:Wnt-protein binding"/>
    <property type="evidence" value="ECO:0007669"/>
    <property type="project" value="TreeGrafter"/>
</dbReference>
<feature type="repeat" description="LDL-receptor class B" evidence="13">
    <location>
        <begin position="1147"/>
        <end position="1191"/>
    </location>
</feature>
<dbReference type="InterPro" id="IPR003886">
    <property type="entry name" value="NIDO_dom"/>
</dbReference>
<evidence type="ECO:0000256" key="7">
    <source>
        <dbReference type="ARBA" id="ARBA00022837"/>
    </source>
</evidence>
<feature type="disulfide bond" evidence="12">
    <location>
        <begin position="936"/>
        <end position="953"/>
    </location>
</feature>
<evidence type="ECO:0000259" key="16">
    <source>
        <dbReference type="PROSITE" id="PS50993"/>
    </source>
</evidence>
<evidence type="ECO:0000256" key="9">
    <source>
        <dbReference type="ARBA" id="ARBA00022889"/>
    </source>
</evidence>
<sequence>MWKSPYALASSKMVAVSIALLLVLPSIQAVSMNIFFPYGRSNLDNILEPGDDRSSMRFVLKEPIVFYNISYDSFYVNMNGHVSFGAEVPEYRPDRSIPLGLDTPLIAVFLADVDTTRSGTVYYRWTQRVETLNRATAEVTTTISGFPMFKATMVYIITWENVGYYKAKGDKQNTFQLVLITDGKNSFCLFYYLENGIQWKQSEGKNFPNKDIMPQAGFDGGRRGLSYTLIGSGETGEFVNGSNINLPGAWIFQIGDVGSRNVRSADFQTGDVTVFDVETGEDNSYCLQGSNTCHKLATCIDYRSSYCCRCTEPFTGNGIYCIDSKLPQKLNGEVSGRVNGLDIRRSKMHTYIDIANRGTYTTIYSIPKDLATAMETLTFIGAIGGWMFTPPKVEGIKNGFMVAGSKFNVTSEVTFTNYNGETHVIRTHQTFQGHNDDSRVNVMTRIEGSLPEIPYGSNIGFDSYYRTFTKIAPGTIKSTVNRVYRVNRVGYRYRWESTIMYEECQEDAKNGLGDMMTLHVERLYAHLLNTSKAEENIVRFATVNAIISPSGANPCQNAVGVCHEKAVCIPMGDDFKCACKAGYTGDGKTCTDIDECQYDSCGPNSRCYNVMGAFQCQCHTGYVKDGNRCKAQTCKDADICSDNAQCVYDPILEEHVCECMDEFSGDGYNCESAMAGYSSCEACDRYALCTADETTGRYFCECRPGFTGDGTRCDIIENCRSCDRYATCEFDVSVSDYQCVCRRGYKGDGETCEQQDCREDTSMCHPEGGLCWLDTRRNFSFCRCNYGYQGDGFDCRPVGCDKYNYCSRYAQCLFNGQSHVCTCNDGYSGDGKTCRRERPTEPMTCRERCDANAMCVRDQEGRFYCRCNRGYEGDGRRCRRIEPTAEPTTCRERCDVNARCVRDQGGRYSCRCNRGYEGDGTKCRQTEAPCNQVDNCHSNAECLYNPDVAAYQCRCSRGYEGDGTYCRRKQINDCRRDPRLCSSYADCRPGRDEAYVCVCQPGYRGDGARCDRVVTAGNSLVYAQGNKIMRVSADELSGDNGQIIAYEQGMLAVGVEVDCKEGDVYWTDAAKGVIKKSKLDGTDMKNVINGMKSPEGIAIDFVARNMFFTDSEMDSLMVAKLDGTDVKTLVSTEMANPRAVVLDISRAVVYWTDWNRNLPQIERINMDGTDRNVLVQEDIRLPNGLAFDPYSQTLCWGDAGTKKIECIRSNGAGRRVIFENAMYPFDIAMLNNVIYWTDWKMREIPNVNQNGGGENRPLKQVMGGNGRTYGISAVVDRCPRAQNSCGRMNGGCKYLCLPQAGGGRTCECPDGMDPRLCQE</sequence>
<dbReference type="GO" id="GO:0005604">
    <property type="term" value="C:basement membrane"/>
    <property type="evidence" value="ECO:0007669"/>
    <property type="project" value="UniProtKB-SubCell"/>
</dbReference>
<evidence type="ECO:0000256" key="1">
    <source>
        <dbReference type="ARBA" id="ARBA00004302"/>
    </source>
</evidence>
<feature type="domain" description="EGF-like" evidence="15">
    <location>
        <begin position="592"/>
        <end position="630"/>
    </location>
</feature>
<keyword evidence="6" id="KW-0677">Repeat</keyword>
<evidence type="ECO:0000256" key="12">
    <source>
        <dbReference type="PROSITE-ProRule" id="PRU00076"/>
    </source>
</evidence>
<dbReference type="SUPFAM" id="SSF57184">
    <property type="entry name" value="Growth factor receptor domain"/>
    <property type="match status" value="2"/>
</dbReference>
<keyword evidence="19" id="KW-1185">Reference proteome</keyword>